<dbReference type="PANTHER" id="PTHR30346">
    <property type="entry name" value="TRANSCRIPTIONAL DUAL REGULATOR HCAR-RELATED"/>
    <property type="match status" value="1"/>
</dbReference>
<dbReference type="Pfam" id="PF00126">
    <property type="entry name" value="HTH_1"/>
    <property type="match status" value="1"/>
</dbReference>
<dbReference type="GO" id="GO:0032993">
    <property type="term" value="C:protein-DNA complex"/>
    <property type="evidence" value="ECO:0007669"/>
    <property type="project" value="TreeGrafter"/>
</dbReference>
<evidence type="ECO:0000259" key="5">
    <source>
        <dbReference type="PROSITE" id="PS50931"/>
    </source>
</evidence>
<dbReference type="GO" id="GO:0003700">
    <property type="term" value="F:DNA-binding transcription factor activity"/>
    <property type="evidence" value="ECO:0007669"/>
    <property type="project" value="InterPro"/>
</dbReference>
<keyword evidence="3" id="KW-0238">DNA-binding</keyword>
<name>A0A147JDQ5_9SPHN</name>
<proteinExistence type="inferred from homology"/>
<reference evidence="6 7" key="1">
    <citation type="journal article" date="2016" name="Front. Microbiol.">
        <title>Genomic Resource of Rice Seed Associated Bacteria.</title>
        <authorList>
            <person name="Midha S."/>
            <person name="Bansal K."/>
            <person name="Sharma S."/>
            <person name="Kumar N."/>
            <person name="Patil P.P."/>
            <person name="Chaudhry V."/>
            <person name="Patil P.B."/>
        </authorList>
    </citation>
    <scope>NUCLEOTIDE SEQUENCE [LARGE SCALE GENOMIC DNA]</scope>
    <source>
        <strain evidence="6 7">NS258</strain>
    </source>
</reference>
<sequence>MAATYLPTLKQLQYLVALQDHGHFGRAADACFVTQSTLSAGLRELETLIGVTLVERTRRVVRFTPLGERIADKARRVLREADELGDMARAAGRPLSGEMRMSVIPTIAPFMLPRILPRLRRDYPDLKLFLREEPSGPACERLHNGRTDCVLLALPFACGEVTAELLFDDRLFVAFPTDDDNAPPAAIPAAAIDENRLLLLEDGHCLKDHALAACNRPELRAEATMLGTSLHTIVQMVDNGLGMTMLPEMALRAGILENTNITARPLDAENAMRKIALVWRRASPREKDFRLLAQVFAEAA</sequence>
<dbReference type="InterPro" id="IPR036388">
    <property type="entry name" value="WH-like_DNA-bd_sf"/>
</dbReference>
<keyword evidence="4" id="KW-0804">Transcription</keyword>
<dbReference type="RefSeq" id="WP_058715103.1">
    <property type="nucleotide sequence ID" value="NZ_LDTC01000001.1"/>
</dbReference>
<dbReference type="AlphaFoldDB" id="A0A147JDQ5"/>
<dbReference type="InterPro" id="IPR005119">
    <property type="entry name" value="LysR_subst-bd"/>
</dbReference>
<dbReference type="GO" id="GO:0003677">
    <property type="term" value="F:DNA binding"/>
    <property type="evidence" value="ECO:0007669"/>
    <property type="project" value="UniProtKB-KW"/>
</dbReference>
<dbReference type="EMBL" id="LDTC01000001">
    <property type="protein sequence ID" value="KTW18492.1"/>
    <property type="molecule type" value="Genomic_DNA"/>
</dbReference>
<dbReference type="PANTHER" id="PTHR30346:SF10">
    <property type="entry name" value="TRANSCRIPTIONAL REGULATOR OF OXIDATIVE STRESS OXYR"/>
    <property type="match status" value="1"/>
</dbReference>
<evidence type="ECO:0000256" key="2">
    <source>
        <dbReference type="ARBA" id="ARBA00023015"/>
    </source>
</evidence>
<keyword evidence="2" id="KW-0805">Transcription regulation</keyword>
<dbReference type="Gene3D" id="1.10.10.10">
    <property type="entry name" value="Winged helix-like DNA-binding domain superfamily/Winged helix DNA-binding domain"/>
    <property type="match status" value="1"/>
</dbReference>
<dbReference type="CDD" id="cd08411">
    <property type="entry name" value="PBP2_OxyR"/>
    <property type="match status" value="1"/>
</dbReference>
<feature type="domain" description="HTH lysR-type" evidence="5">
    <location>
        <begin position="7"/>
        <end position="64"/>
    </location>
</feature>
<comment type="caution">
    <text evidence="6">The sequence shown here is derived from an EMBL/GenBank/DDBJ whole genome shotgun (WGS) entry which is preliminary data.</text>
</comment>
<dbReference type="InterPro" id="IPR000847">
    <property type="entry name" value="LysR_HTH_N"/>
</dbReference>
<evidence type="ECO:0000256" key="1">
    <source>
        <dbReference type="ARBA" id="ARBA00009437"/>
    </source>
</evidence>
<dbReference type="InterPro" id="IPR036390">
    <property type="entry name" value="WH_DNA-bd_sf"/>
</dbReference>
<organism evidence="6 7">
    <name type="scientific">Sphingomonas sanguinis</name>
    <dbReference type="NCBI Taxonomy" id="33051"/>
    <lineage>
        <taxon>Bacteria</taxon>
        <taxon>Pseudomonadati</taxon>
        <taxon>Pseudomonadota</taxon>
        <taxon>Alphaproteobacteria</taxon>
        <taxon>Sphingomonadales</taxon>
        <taxon>Sphingomonadaceae</taxon>
        <taxon>Sphingomonas</taxon>
    </lineage>
</organism>
<dbReference type="Pfam" id="PF03466">
    <property type="entry name" value="LysR_substrate"/>
    <property type="match status" value="1"/>
</dbReference>
<dbReference type="PROSITE" id="PS50931">
    <property type="entry name" value="HTH_LYSR"/>
    <property type="match status" value="1"/>
</dbReference>
<evidence type="ECO:0000313" key="6">
    <source>
        <dbReference type="EMBL" id="KTW18492.1"/>
    </source>
</evidence>
<dbReference type="FunFam" id="1.10.10.10:FF:000001">
    <property type="entry name" value="LysR family transcriptional regulator"/>
    <property type="match status" value="1"/>
</dbReference>
<gene>
    <name evidence="6" type="ORF">NS258_00035</name>
</gene>
<evidence type="ECO:0000256" key="4">
    <source>
        <dbReference type="ARBA" id="ARBA00023163"/>
    </source>
</evidence>
<evidence type="ECO:0000256" key="3">
    <source>
        <dbReference type="ARBA" id="ARBA00023125"/>
    </source>
</evidence>
<dbReference type="Proteomes" id="UP000074410">
    <property type="component" value="Unassembled WGS sequence"/>
</dbReference>
<dbReference type="SUPFAM" id="SSF46785">
    <property type="entry name" value="Winged helix' DNA-binding domain"/>
    <property type="match status" value="1"/>
</dbReference>
<accession>A0A147JDQ5</accession>
<dbReference type="SUPFAM" id="SSF53850">
    <property type="entry name" value="Periplasmic binding protein-like II"/>
    <property type="match status" value="1"/>
</dbReference>
<comment type="similarity">
    <text evidence="1">Belongs to the LysR transcriptional regulatory family.</text>
</comment>
<dbReference type="PATRIC" id="fig|33051.5.peg.9"/>
<dbReference type="Gene3D" id="3.40.190.10">
    <property type="entry name" value="Periplasmic binding protein-like II"/>
    <property type="match status" value="2"/>
</dbReference>
<protein>
    <submittedName>
        <fullName evidence="6">LysR family transcriptional regulator</fullName>
    </submittedName>
</protein>
<evidence type="ECO:0000313" key="7">
    <source>
        <dbReference type="Proteomes" id="UP000074410"/>
    </source>
</evidence>